<evidence type="ECO:0000256" key="1">
    <source>
        <dbReference type="SAM" id="MobiDB-lite"/>
    </source>
</evidence>
<name>A0A0D0CIK3_9AGAM</name>
<dbReference type="Proteomes" id="UP000054538">
    <property type="component" value="Unassembled WGS sequence"/>
</dbReference>
<gene>
    <name evidence="3" type="ORF">PAXRUDRAFT_27581</name>
</gene>
<feature type="region of interest" description="Disordered" evidence="1">
    <location>
        <begin position="606"/>
        <end position="663"/>
    </location>
</feature>
<keyword evidence="2" id="KW-0472">Membrane</keyword>
<keyword evidence="2" id="KW-0812">Transmembrane</keyword>
<evidence type="ECO:0000313" key="4">
    <source>
        <dbReference type="Proteomes" id="UP000054538"/>
    </source>
</evidence>
<feature type="transmembrane region" description="Helical" evidence="2">
    <location>
        <begin position="43"/>
        <end position="64"/>
    </location>
</feature>
<reference evidence="3 4" key="1">
    <citation type="submission" date="2014-04" db="EMBL/GenBank/DDBJ databases">
        <authorList>
            <consortium name="DOE Joint Genome Institute"/>
            <person name="Kuo A."/>
            <person name="Kohler A."/>
            <person name="Jargeat P."/>
            <person name="Nagy L.G."/>
            <person name="Floudas D."/>
            <person name="Copeland A."/>
            <person name="Barry K.W."/>
            <person name="Cichocki N."/>
            <person name="Veneault-Fourrey C."/>
            <person name="LaButti K."/>
            <person name="Lindquist E.A."/>
            <person name="Lipzen A."/>
            <person name="Lundell T."/>
            <person name="Morin E."/>
            <person name="Murat C."/>
            <person name="Sun H."/>
            <person name="Tunlid A."/>
            <person name="Henrissat B."/>
            <person name="Grigoriev I.V."/>
            <person name="Hibbett D.S."/>
            <person name="Martin F."/>
            <person name="Nordberg H.P."/>
            <person name="Cantor M.N."/>
            <person name="Hua S.X."/>
        </authorList>
    </citation>
    <scope>NUCLEOTIDE SEQUENCE [LARGE SCALE GENOMIC DNA]</scope>
    <source>
        <strain evidence="3 4">Ve08.2h10</strain>
    </source>
</reference>
<proteinExistence type="predicted"/>
<organism evidence="3 4">
    <name type="scientific">Paxillus rubicundulus Ve08.2h10</name>
    <dbReference type="NCBI Taxonomy" id="930991"/>
    <lineage>
        <taxon>Eukaryota</taxon>
        <taxon>Fungi</taxon>
        <taxon>Dikarya</taxon>
        <taxon>Basidiomycota</taxon>
        <taxon>Agaricomycotina</taxon>
        <taxon>Agaricomycetes</taxon>
        <taxon>Agaricomycetidae</taxon>
        <taxon>Boletales</taxon>
        <taxon>Paxilineae</taxon>
        <taxon>Paxillaceae</taxon>
        <taxon>Paxillus</taxon>
    </lineage>
</organism>
<protein>
    <submittedName>
        <fullName evidence="3">Uncharacterized protein</fullName>
    </submittedName>
</protein>
<feature type="compositionally biased region" description="Basic and acidic residues" evidence="1">
    <location>
        <begin position="640"/>
        <end position="659"/>
    </location>
</feature>
<keyword evidence="4" id="KW-1185">Reference proteome</keyword>
<feature type="region of interest" description="Disordered" evidence="1">
    <location>
        <begin position="563"/>
        <end position="584"/>
    </location>
</feature>
<dbReference type="EMBL" id="KN825620">
    <property type="protein sequence ID" value="KIK82517.1"/>
    <property type="molecule type" value="Genomic_DNA"/>
</dbReference>
<sequence>MCGEAGKLAMLCDTPGSMNRSAHMLVEWVAVMMTKTEGWLYEISYIFIEVIVIVVFCVAIFNFVNELGNLKAASSLSSSWDLFLPLLVHVSSCASCNSFVSNIPANNPKTLDVAGGMLAKMKIWKTLTAVRCRGEIIASGTKNQSGWGGSSSSASQIIQTCWEDRRKLREGMWSDTHQLEMWKSKLSLSTSTTKATRNLQPTMDQSKVYPAQVGIPQFVYYQSKIGHTMLNEAESMKSNGCPVPVSCSTSADFRQVLSLLQIKYRWTWDGTPHSYTCDHQSGSKSNPSFTFDKGLQKKAEEGYTTHQFAAEERKILHQDVSPWNIWVFIRAWSQRNTVPSWDGGPPDLHSGLLGDWSLVIPMEGFEEVVLPSESTILEGDNNISYDAKQAVYDHMKVTHALHHNIKSFFWVIFVVHVQGEFYSMMAPLIHPFWSNIPIRNGMKKLYNMFLPESLATAQSEAVFGGVNINLPHPPLCFYETMISILQYIADNVRNNPVCSKEKVEVARQCFLGSFQTMKFFSSHADGNPLNEPIIMQTNINGMLMDVMSLEKFYQESKQILGPVGKSQNKKTSHIEPKKVHSPSFTSFPQNHLKLLYPDLHPKVSLPPSLKRDLPKVSKPASNVEEQLPSKTAKHKRHTKKPEPSEHKVVADETEGSRGEDGEDELPWEISGHIFLESTSTLLVSTCGHSGKGSVTVVKSVQCLAFLFSTMTSFNNLIQEIAKAAKMKFAQLALTQLHWKHKIPAKGEWKLLANDVDYKIMLKSIKAKKGNPVIFFYLLKAVEIEGPPLLSTVWNHLVMTNYNELPSGENNGIKGQILGIF</sequence>
<dbReference type="OrthoDB" id="2673935at2759"/>
<keyword evidence="2" id="KW-1133">Transmembrane helix</keyword>
<dbReference type="AlphaFoldDB" id="A0A0D0CIK3"/>
<evidence type="ECO:0000256" key="2">
    <source>
        <dbReference type="SAM" id="Phobius"/>
    </source>
</evidence>
<dbReference type="HOGENOM" id="CLU_344860_0_0_1"/>
<reference evidence="4" key="2">
    <citation type="submission" date="2015-01" db="EMBL/GenBank/DDBJ databases">
        <title>Evolutionary Origins and Diversification of the Mycorrhizal Mutualists.</title>
        <authorList>
            <consortium name="DOE Joint Genome Institute"/>
            <consortium name="Mycorrhizal Genomics Consortium"/>
            <person name="Kohler A."/>
            <person name="Kuo A."/>
            <person name="Nagy L.G."/>
            <person name="Floudas D."/>
            <person name="Copeland A."/>
            <person name="Barry K.W."/>
            <person name="Cichocki N."/>
            <person name="Veneault-Fourrey C."/>
            <person name="LaButti K."/>
            <person name="Lindquist E.A."/>
            <person name="Lipzen A."/>
            <person name="Lundell T."/>
            <person name="Morin E."/>
            <person name="Murat C."/>
            <person name="Riley R."/>
            <person name="Ohm R."/>
            <person name="Sun H."/>
            <person name="Tunlid A."/>
            <person name="Henrissat B."/>
            <person name="Grigoriev I.V."/>
            <person name="Hibbett D.S."/>
            <person name="Martin F."/>
        </authorList>
    </citation>
    <scope>NUCLEOTIDE SEQUENCE [LARGE SCALE GENOMIC DNA]</scope>
    <source>
        <strain evidence="4">Ve08.2h10</strain>
    </source>
</reference>
<accession>A0A0D0CIK3</accession>
<dbReference type="InParanoid" id="A0A0D0CIK3"/>
<evidence type="ECO:0000313" key="3">
    <source>
        <dbReference type="EMBL" id="KIK82517.1"/>
    </source>
</evidence>